<evidence type="ECO:0000313" key="1">
    <source>
        <dbReference type="EMBL" id="MEB3751045.1"/>
    </source>
</evidence>
<keyword evidence="2" id="KW-1185">Reference proteome</keyword>
<protein>
    <submittedName>
        <fullName evidence="1">Uncharacterized protein</fullName>
    </submittedName>
</protein>
<evidence type="ECO:0000313" key="2">
    <source>
        <dbReference type="Proteomes" id="UP000029267"/>
    </source>
</evidence>
<reference evidence="1 2" key="1">
    <citation type="journal article" date="2014" name="Genome Announc.">
        <title>Draft Genome Sequence of Geobacillus icigianus Strain G1w1T Isolated from Hot Springs in the Valley of Geysers, Kamchatka (Russian Federation).</title>
        <authorList>
            <person name="Bryanskaya A.V."/>
            <person name="Rozanov A.S."/>
            <person name="Logacheva M.D."/>
            <person name="Kotenko A.V."/>
            <person name="Peltek S.E."/>
        </authorList>
    </citation>
    <scope>NUCLEOTIDE SEQUENCE [LARGE SCALE GENOMIC DNA]</scope>
    <source>
        <strain evidence="1 2">G1w1</strain>
    </source>
</reference>
<organism evidence="1 2">
    <name type="scientific">Geobacillus icigianus</name>
    <dbReference type="NCBI Taxonomy" id="1430331"/>
    <lineage>
        <taxon>Bacteria</taxon>
        <taxon>Bacillati</taxon>
        <taxon>Bacillota</taxon>
        <taxon>Bacilli</taxon>
        <taxon>Bacillales</taxon>
        <taxon>Anoxybacillaceae</taxon>
        <taxon>Geobacillus</taxon>
    </lineage>
</organism>
<accession>A0ABU6BGM5</accession>
<gene>
    <name evidence="1" type="ORF">EP10_001886</name>
</gene>
<comment type="caution">
    <text evidence="1">The sequence shown here is derived from an EMBL/GenBank/DDBJ whole genome shotgun (WGS) entry which is preliminary data.</text>
</comment>
<dbReference type="Proteomes" id="UP000029267">
    <property type="component" value="Unassembled WGS sequence"/>
</dbReference>
<dbReference type="EMBL" id="JPYA02000002">
    <property type="protein sequence ID" value="MEB3751045.1"/>
    <property type="molecule type" value="Genomic_DNA"/>
</dbReference>
<name>A0ABU6BGM5_9BACL</name>
<sequence length="48" mass="5482">MDFLRKVPWKADLLLHPGMKIAACRRGIFTESAVEFLSKEVSGNYEKV</sequence>
<proteinExistence type="predicted"/>